<proteinExistence type="predicted"/>
<protein>
    <recommendedName>
        <fullName evidence="3">XRE family transcriptional regulator</fullName>
    </recommendedName>
</protein>
<evidence type="ECO:0000313" key="2">
    <source>
        <dbReference type="Proteomes" id="UP000288102"/>
    </source>
</evidence>
<dbReference type="Proteomes" id="UP000288102">
    <property type="component" value="Unassembled WGS sequence"/>
</dbReference>
<dbReference type="RefSeq" id="WP_127337584.1">
    <property type="nucleotide sequence ID" value="NZ_QWDM01000003.1"/>
</dbReference>
<keyword evidence="2" id="KW-1185">Reference proteome</keyword>
<gene>
    <name evidence="1" type="ORF">D0817_06550</name>
</gene>
<dbReference type="SUPFAM" id="SSF47413">
    <property type="entry name" value="lambda repressor-like DNA-binding domains"/>
    <property type="match status" value="1"/>
</dbReference>
<comment type="caution">
    <text evidence="1">The sequence shown here is derived from an EMBL/GenBank/DDBJ whole genome shotgun (WGS) entry which is preliminary data.</text>
</comment>
<name>A0A434AB58_9FLAO</name>
<evidence type="ECO:0008006" key="3">
    <source>
        <dbReference type="Google" id="ProtNLM"/>
    </source>
</evidence>
<dbReference type="EMBL" id="QWDM01000003">
    <property type="protein sequence ID" value="RUT71532.1"/>
    <property type="molecule type" value="Genomic_DNA"/>
</dbReference>
<accession>A0A434AB58</accession>
<sequence length="97" mass="10934">MEEFQTERIKELVAAKIKEIKGVTSYAEIAGKCNTSQAKISNAANNKIDCRLSTFIEIATGMRIHPKELFDIMFDFDSYYANLDGALGNEQKQKELP</sequence>
<dbReference type="InterPro" id="IPR010982">
    <property type="entry name" value="Lambda_DNA-bd_dom_sf"/>
</dbReference>
<organism evidence="1 2">
    <name type="scientific">Flavobacterium cupreum</name>
    <dbReference type="NCBI Taxonomy" id="2133766"/>
    <lineage>
        <taxon>Bacteria</taxon>
        <taxon>Pseudomonadati</taxon>
        <taxon>Bacteroidota</taxon>
        <taxon>Flavobacteriia</taxon>
        <taxon>Flavobacteriales</taxon>
        <taxon>Flavobacteriaceae</taxon>
        <taxon>Flavobacterium</taxon>
    </lineage>
</organism>
<dbReference type="Gene3D" id="1.10.260.40">
    <property type="entry name" value="lambda repressor-like DNA-binding domains"/>
    <property type="match status" value="1"/>
</dbReference>
<reference evidence="2" key="1">
    <citation type="journal article" date="2019" name="Syst. Appl. Microbiol.">
        <title>Flavobacterium circumlabens sp. nov. and Flavobacterium cupreum sp. nov., two psychrotrophic species isolated from Antarctic environmental samples.</title>
        <authorList>
            <person name="Kralova S."/>
            <person name="Busse H.-J."/>
            <person name="Svec P."/>
            <person name="Maslanova I."/>
            <person name="Stankova E."/>
            <person name="Bartak M."/>
            <person name="Sedlacek I."/>
        </authorList>
    </citation>
    <scope>NUCLEOTIDE SEQUENCE [LARGE SCALE GENOMIC DNA]</scope>
    <source>
        <strain evidence="2">CCM 8825</strain>
    </source>
</reference>
<dbReference type="OrthoDB" id="678057at2"/>
<dbReference type="GO" id="GO:0003677">
    <property type="term" value="F:DNA binding"/>
    <property type="evidence" value="ECO:0007669"/>
    <property type="project" value="InterPro"/>
</dbReference>
<evidence type="ECO:0000313" key="1">
    <source>
        <dbReference type="EMBL" id="RUT71532.1"/>
    </source>
</evidence>
<dbReference type="AlphaFoldDB" id="A0A434AB58"/>